<keyword evidence="1" id="KW-0472">Membrane</keyword>
<protein>
    <submittedName>
        <fullName evidence="2">Uncharacterized protein</fullName>
    </submittedName>
</protein>
<feature type="non-terminal residue" evidence="2">
    <location>
        <position position="1"/>
    </location>
</feature>
<reference evidence="2" key="1">
    <citation type="submission" date="2021-06" db="EMBL/GenBank/DDBJ databases">
        <authorList>
            <person name="Hodson N. C."/>
            <person name="Mongue J. A."/>
            <person name="Jaron S. K."/>
        </authorList>
    </citation>
    <scope>NUCLEOTIDE SEQUENCE</scope>
</reference>
<keyword evidence="1" id="KW-1133">Transmembrane helix</keyword>
<keyword evidence="1" id="KW-0812">Transmembrane</keyword>
<sequence length="67" mass="7968">QREKMQLSSDIQKPLTPIVEENSQNLDKTKKEDSGIYELYKDEFITDCYVLLMFNVFLLYFQQVGLE</sequence>
<feature type="non-terminal residue" evidence="2">
    <location>
        <position position="67"/>
    </location>
</feature>
<keyword evidence="3" id="KW-1185">Reference proteome</keyword>
<proteinExistence type="predicted"/>
<organism evidence="2 3">
    <name type="scientific">Allacma fusca</name>
    <dbReference type="NCBI Taxonomy" id="39272"/>
    <lineage>
        <taxon>Eukaryota</taxon>
        <taxon>Metazoa</taxon>
        <taxon>Ecdysozoa</taxon>
        <taxon>Arthropoda</taxon>
        <taxon>Hexapoda</taxon>
        <taxon>Collembola</taxon>
        <taxon>Symphypleona</taxon>
        <taxon>Sminthuridae</taxon>
        <taxon>Allacma</taxon>
    </lineage>
</organism>
<evidence type="ECO:0000313" key="2">
    <source>
        <dbReference type="EMBL" id="CAG7646784.1"/>
    </source>
</evidence>
<name>A0A8J2J548_9HEXA</name>
<gene>
    <name evidence="2" type="ORF">AFUS01_LOCUS599</name>
</gene>
<dbReference type="OrthoDB" id="6432183at2759"/>
<evidence type="ECO:0000256" key="1">
    <source>
        <dbReference type="SAM" id="Phobius"/>
    </source>
</evidence>
<dbReference type="EMBL" id="CAJVCH010002991">
    <property type="protein sequence ID" value="CAG7646784.1"/>
    <property type="molecule type" value="Genomic_DNA"/>
</dbReference>
<comment type="caution">
    <text evidence="2">The sequence shown here is derived from an EMBL/GenBank/DDBJ whole genome shotgun (WGS) entry which is preliminary data.</text>
</comment>
<evidence type="ECO:0000313" key="3">
    <source>
        <dbReference type="Proteomes" id="UP000708208"/>
    </source>
</evidence>
<feature type="transmembrane region" description="Helical" evidence="1">
    <location>
        <begin position="44"/>
        <end position="61"/>
    </location>
</feature>
<accession>A0A8J2J548</accession>
<dbReference type="Proteomes" id="UP000708208">
    <property type="component" value="Unassembled WGS sequence"/>
</dbReference>
<dbReference type="AlphaFoldDB" id="A0A8J2J548"/>